<dbReference type="EMBL" id="BMKK01000002">
    <property type="protein sequence ID" value="GGD50818.1"/>
    <property type="molecule type" value="Genomic_DNA"/>
</dbReference>
<keyword evidence="1" id="KW-0732">Signal</keyword>
<evidence type="ECO:0000313" key="3">
    <source>
        <dbReference type="Proteomes" id="UP000609064"/>
    </source>
</evidence>
<name>A0A916YLK2_9BACT</name>
<comment type="caution">
    <text evidence="2">The sequence shown here is derived from an EMBL/GenBank/DDBJ whole genome shotgun (WGS) entry which is preliminary data.</text>
</comment>
<organism evidence="2 3">
    <name type="scientific">Emticicia aquatilis</name>
    <dbReference type="NCBI Taxonomy" id="1537369"/>
    <lineage>
        <taxon>Bacteria</taxon>
        <taxon>Pseudomonadati</taxon>
        <taxon>Bacteroidota</taxon>
        <taxon>Cytophagia</taxon>
        <taxon>Cytophagales</taxon>
        <taxon>Leadbetterellaceae</taxon>
        <taxon>Emticicia</taxon>
    </lineage>
</organism>
<keyword evidence="3" id="KW-1185">Reference proteome</keyword>
<dbReference type="RefSeq" id="WP_188765302.1">
    <property type="nucleotide sequence ID" value="NZ_BMKK01000002.1"/>
</dbReference>
<protein>
    <recommendedName>
        <fullName evidence="4">6-bladed beta-propeller</fullName>
    </recommendedName>
</protein>
<feature type="signal peptide" evidence="1">
    <location>
        <begin position="1"/>
        <end position="18"/>
    </location>
</feature>
<evidence type="ECO:0000313" key="2">
    <source>
        <dbReference type="EMBL" id="GGD50818.1"/>
    </source>
</evidence>
<evidence type="ECO:0000256" key="1">
    <source>
        <dbReference type="SAM" id="SignalP"/>
    </source>
</evidence>
<reference evidence="2" key="2">
    <citation type="submission" date="2020-09" db="EMBL/GenBank/DDBJ databases">
        <authorList>
            <person name="Sun Q."/>
            <person name="Zhou Y."/>
        </authorList>
    </citation>
    <scope>NUCLEOTIDE SEQUENCE</scope>
    <source>
        <strain evidence="2">CGMCC 1.15958</strain>
    </source>
</reference>
<dbReference type="AlphaFoldDB" id="A0A916YLK2"/>
<dbReference type="Proteomes" id="UP000609064">
    <property type="component" value="Unassembled WGS sequence"/>
</dbReference>
<evidence type="ECO:0008006" key="4">
    <source>
        <dbReference type="Google" id="ProtNLM"/>
    </source>
</evidence>
<reference evidence="2" key="1">
    <citation type="journal article" date="2014" name="Int. J. Syst. Evol. Microbiol.">
        <title>Complete genome sequence of Corynebacterium casei LMG S-19264T (=DSM 44701T), isolated from a smear-ripened cheese.</title>
        <authorList>
            <consortium name="US DOE Joint Genome Institute (JGI-PGF)"/>
            <person name="Walter F."/>
            <person name="Albersmeier A."/>
            <person name="Kalinowski J."/>
            <person name="Ruckert C."/>
        </authorList>
    </citation>
    <scope>NUCLEOTIDE SEQUENCE</scope>
    <source>
        <strain evidence="2">CGMCC 1.15958</strain>
    </source>
</reference>
<feature type="chain" id="PRO_5037065269" description="6-bladed beta-propeller" evidence="1">
    <location>
        <begin position="19"/>
        <end position="518"/>
    </location>
</feature>
<accession>A0A916YLK2</accession>
<gene>
    <name evidence="2" type="ORF">GCM10011514_13800</name>
</gene>
<proteinExistence type="predicted"/>
<sequence>MKQYFFILLLILSNSLHAQKTNTIYPASGVLKTVEIEISGNPTWQKVISLGKDGLLLFIKKDITKAVIVKFDTELRKVWENEVLLDVERKPTAYFLDNQKVTFLFSESQGMYYQLFSFDLKDGKAENKGFELREFFQDQSYVAFKDRILIAGMNEKGGTFYDFDFKTNEGQFTSADLNGKAQIQFINYNQKTHIIESLWSIKEPGYTNEKKKKGEFIKNAYVVYAKYDTLGKLISKSAIQSNAGNFPLTAQLTKVDSLVSIVTGVYQSNNGVKGIYFSKLEHDKTIFTKFYDYRKLLKGIEALTDEQLKKVSSTYTFLPTQTTFTENQIAFGGSFYQPTYQVVSVDNPDYVGYNFSLNYSNQRNRTKQVLAGYNYQNAFTAIFDLDGNLLKQQKIDLKQTSSDIDEVVAINKQNSVAYCVKGNLVVSKPKGYAEPDVYKLSSENDDPKNSQYIAKYRNVRNWYENYFIADGSRIKFEVIKEMSAPKEKPSRRKRGQQQIPETNVKKIIYISKILSSEF</sequence>